<keyword evidence="1" id="KW-0472">Membrane</keyword>
<keyword evidence="1" id="KW-1133">Transmembrane helix</keyword>
<keyword evidence="1" id="KW-0520">NAD</keyword>
<dbReference type="InterPro" id="IPR042106">
    <property type="entry name" value="Nuo/plastoQ_OxRdtase_6_NuoJ"/>
</dbReference>
<gene>
    <name evidence="2" type="ORF">B1sIIB91_00400</name>
</gene>
<dbReference type="GO" id="GO:0048038">
    <property type="term" value="F:quinone binding"/>
    <property type="evidence" value="ECO:0007669"/>
    <property type="project" value="UniProtKB-UniRule"/>
</dbReference>
<feature type="transmembrane region" description="Helical" evidence="1">
    <location>
        <begin position="17"/>
        <end position="36"/>
    </location>
</feature>
<dbReference type="InterPro" id="IPR001457">
    <property type="entry name" value="NADH_UbQ/plastoQ_OxRdtase_su6"/>
</dbReference>
<dbReference type="OrthoDB" id="13239at2"/>
<keyword evidence="1" id="KW-1003">Cell membrane</keyword>
<dbReference type="GO" id="GO:0005886">
    <property type="term" value="C:plasma membrane"/>
    <property type="evidence" value="ECO:0007669"/>
    <property type="project" value="UniProtKB-SubCell"/>
</dbReference>
<feature type="transmembrane region" description="Helical" evidence="1">
    <location>
        <begin position="154"/>
        <end position="176"/>
    </location>
</feature>
<dbReference type="Gene3D" id="1.20.120.1200">
    <property type="entry name" value="NADH-ubiquinone/plastoquinone oxidoreductase chain 6, subunit NuoJ"/>
    <property type="match status" value="1"/>
</dbReference>
<comment type="similarity">
    <text evidence="1">Belongs to the complex I subunit 6 family.</text>
</comment>
<comment type="function">
    <text evidence="1">NDH-1 shuttles electrons from NADH, via FMN and iron-sulfur (Fe-S) centers, to quinones in the respiratory chain. Couples the redox reaction to proton translocation (for every two electrons transferred, four hydrogen ions are translocated across the cytoplasmic membrane), and thus conserves the redox energy in a proton gradient.</text>
</comment>
<evidence type="ECO:0000256" key="1">
    <source>
        <dbReference type="RuleBase" id="RU004429"/>
    </source>
</evidence>
<comment type="subcellular location">
    <subcellularLocation>
        <location evidence="1">Cell membrane</location>
        <topology evidence="1">Multi-pass membrane protein</topology>
    </subcellularLocation>
</comment>
<reference evidence="2 3" key="1">
    <citation type="submission" date="2016-07" db="EMBL/GenBank/DDBJ databases">
        <title>High microdiversification within the ubiquitous acI lineage of Actinobacteria.</title>
        <authorList>
            <person name="Neuenschwander S.M."/>
            <person name="Salcher M."/>
            <person name="Ghai R."/>
            <person name="Pernthaler J."/>
        </authorList>
    </citation>
    <scope>NUCLEOTIDE SEQUENCE [LARGE SCALE GENOMIC DNA]</scope>
    <source>
        <strain evidence="2">MMS-IIB-91</strain>
    </source>
</reference>
<dbReference type="RefSeq" id="WP_095687691.1">
    <property type="nucleotide sequence ID" value="NZ_CP016779.1"/>
</dbReference>
<proteinExistence type="inferred from homology"/>
<name>A0A249L2T1_9ACTN</name>
<comment type="catalytic activity">
    <reaction evidence="1">
        <text>a quinone + NADH + 5 H(+)(in) = a quinol + NAD(+) + 4 H(+)(out)</text>
        <dbReference type="Rhea" id="RHEA:57888"/>
        <dbReference type="ChEBI" id="CHEBI:15378"/>
        <dbReference type="ChEBI" id="CHEBI:24646"/>
        <dbReference type="ChEBI" id="CHEBI:57540"/>
        <dbReference type="ChEBI" id="CHEBI:57945"/>
        <dbReference type="ChEBI" id="CHEBI:132124"/>
    </reaction>
</comment>
<dbReference type="EC" id="7.1.1.-" evidence="1"/>
<evidence type="ECO:0000313" key="3">
    <source>
        <dbReference type="Proteomes" id="UP000217210"/>
    </source>
</evidence>
<dbReference type="EMBL" id="CP016779">
    <property type="protein sequence ID" value="ASY23400.1"/>
    <property type="molecule type" value="Genomic_DNA"/>
</dbReference>
<evidence type="ECO:0000313" key="2">
    <source>
        <dbReference type="EMBL" id="ASY23400.1"/>
    </source>
</evidence>
<feature type="transmembrane region" description="Helical" evidence="1">
    <location>
        <begin position="66"/>
        <end position="90"/>
    </location>
</feature>
<accession>A0A249L2T1</accession>
<feature type="transmembrane region" description="Helical" evidence="1">
    <location>
        <begin position="102"/>
        <end position="122"/>
    </location>
</feature>
<keyword evidence="1" id="KW-0874">Quinone</keyword>
<dbReference type="GO" id="GO:0008137">
    <property type="term" value="F:NADH dehydrogenase (ubiquinone) activity"/>
    <property type="evidence" value="ECO:0007669"/>
    <property type="project" value="UniProtKB-UniRule"/>
</dbReference>
<dbReference type="KEGG" id="nab:B1sIIB91_00400"/>
<dbReference type="PANTHER" id="PTHR33269">
    <property type="entry name" value="NADH-UBIQUINONE OXIDOREDUCTASE CHAIN 6"/>
    <property type="match status" value="1"/>
</dbReference>
<dbReference type="NCBIfam" id="NF005165">
    <property type="entry name" value="PRK06638.1-5"/>
    <property type="match status" value="1"/>
</dbReference>
<keyword evidence="3" id="KW-1185">Reference proteome</keyword>
<protein>
    <recommendedName>
        <fullName evidence="1">NADH-quinone oxidoreductase subunit J</fullName>
        <ecNumber evidence="1">7.1.1.-</ecNumber>
    </recommendedName>
</protein>
<dbReference type="AlphaFoldDB" id="A0A249L2T1"/>
<dbReference type="Pfam" id="PF00499">
    <property type="entry name" value="Oxidored_q3"/>
    <property type="match status" value="1"/>
</dbReference>
<organism evidence="2 3">
    <name type="scientific">Candidatus Nanopelagicus abundans</name>
    <dbReference type="NCBI Taxonomy" id="1884916"/>
    <lineage>
        <taxon>Bacteria</taxon>
        <taxon>Bacillati</taxon>
        <taxon>Actinomycetota</taxon>
        <taxon>Actinomycetes</taxon>
        <taxon>Candidatus Nanopelagicales</taxon>
        <taxon>Candidatus Nanopelagicaceae</taxon>
        <taxon>Candidatus Nanopelagicus</taxon>
    </lineage>
</organism>
<dbReference type="PANTHER" id="PTHR33269:SF19">
    <property type="entry name" value="NADH-QUINONE OXIDOREDUCTASE SUBUNIT J"/>
    <property type="match status" value="1"/>
</dbReference>
<sequence length="259" mass="27378">MINLALDIGTTAGPESVLFYFLAPISILASIGMLLVKKAVHSALLLAWVMISLAIFYIAQDALFLGIVQIVVYTGAVMMLFLFILMLVGVDTSDSLDENIKGLRPIAITAAIGFGGLLTSLISRATLGRPTAVFIDANSVGNANGIAELLFTKYVFAFEVVSALLITAALGAMVLAHSQKSRSKFAQRDLSIARFRKGELKDAAGLPGPGVYALHNAVDVPALLPTGKAAPTSISAVLQARGDIIESSKFQLQAEEEEK</sequence>
<feature type="transmembrane region" description="Helical" evidence="1">
    <location>
        <begin position="43"/>
        <end position="60"/>
    </location>
</feature>
<keyword evidence="1" id="KW-0812">Transmembrane</keyword>
<dbReference type="Proteomes" id="UP000217210">
    <property type="component" value="Chromosome"/>
</dbReference>